<proteinExistence type="predicted"/>
<accession>A0A9E2KX10</accession>
<feature type="coiled-coil region" evidence="6">
    <location>
        <begin position="345"/>
        <end position="372"/>
    </location>
</feature>
<feature type="transmembrane region" description="Helical" evidence="7">
    <location>
        <begin position="131"/>
        <end position="149"/>
    </location>
</feature>
<reference evidence="8" key="1">
    <citation type="journal article" date="2021" name="PeerJ">
        <title>Extensive microbial diversity within the chicken gut microbiome revealed by metagenomics and culture.</title>
        <authorList>
            <person name="Gilroy R."/>
            <person name="Ravi A."/>
            <person name="Getino M."/>
            <person name="Pursley I."/>
            <person name="Horton D.L."/>
            <person name="Alikhan N.F."/>
            <person name="Baker D."/>
            <person name="Gharbi K."/>
            <person name="Hall N."/>
            <person name="Watson M."/>
            <person name="Adriaenssens E.M."/>
            <person name="Foster-Nyarko E."/>
            <person name="Jarju S."/>
            <person name="Secka A."/>
            <person name="Antonio M."/>
            <person name="Oren A."/>
            <person name="Chaudhuri R.R."/>
            <person name="La Ragione R."/>
            <person name="Hildebrand F."/>
            <person name="Pallen M.J."/>
        </authorList>
    </citation>
    <scope>NUCLEOTIDE SEQUENCE</scope>
    <source>
        <strain evidence="8">A6-441</strain>
    </source>
</reference>
<feature type="transmembrane region" description="Helical" evidence="7">
    <location>
        <begin position="299"/>
        <end position="317"/>
    </location>
</feature>
<dbReference type="EMBL" id="JAHLFN010000028">
    <property type="protein sequence ID" value="MBU3842042.1"/>
    <property type="molecule type" value="Genomic_DNA"/>
</dbReference>
<evidence type="ECO:0000313" key="9">
    <source>
        <dbReference type="Proteomes" id="UP000724657"/>
    </source>
</evidence>
<dbReference type="AlphaFoldDB" id="A0A9E2KX10"/>
<dbReference type="GO" id="GO:0022857">
    <property type="term" value="F:transmembrane transporter activity"/>
    <property type="evidence" value="ECO:0007669"/>
    <property type="project" value="InterPro"/>
</dbReference>
<evidence type="ECO:0000256" key="6">
    <source>
        <dbReference type="SAM" id="Coils"/>
    </source>
</evidence>
<keyword evidence="3 7" id="KW-0812">Transmembrane</keyword>
<comment type="subcellular location">
    <subcellularLocation>
        <location evidence="1">Cell membrane</location>
        <topology evidence="1">Multi-pass membrane protein</topology>
    </subcellularLocation>
</comment>
<organism evidence="8 9">
    <name type="scientific">Candidatus Fusobacterium pullicola</name>
    <dbReference type="NCBI Taxonomy" id="2838601"/>
    <lineage>
        <taxon>Bacteria</taxon>
        <taxon>Fusobacteriati</taxon>
        <taxon>Fusobacteriota</taxon>
        <taxon>Fusobacteriia</taxon>
        <taxon>Fusobacteriales</taxon>
        <taxon>Fusobacteriaceae</taxon>
        <taxon>Fusobacterium</taxon>
    </lineage>
</organism>
<feature type="transmembrane region" description="Helical" evidence="7">
    <location>
        <begin position="329"/>
        <end position="348"/>
    </location>
</feature>
<dbReference type="PANTHER" id="PTHR32196">
    <property type="entry name" value="ABC TRANSPORTER PERMEASE PROTEIN YPHD-RELATED-RELATED"/>
    <property type="match status" value="1"/>
</dbReference>
<keyword evidence="2" id="KW-1003">Cell membrane</keyword>
<evidence type="ECO:0000256" key="5">
    <source>
        <dbReference type="ARBA" id="ARBA00023136"/>
    </source>
</evidence>
<evidence type="ECO:0000256" key="1">
    <source>
        <dbReference type="ARBA" id="ARBA00004651"/>
    </source>
</evidence>
<evidence type="ECO:0000256" key="7">
    <source>
        <dbReference type="SAM" id="Phobius"/>
    </source>
</evidence>
<keyword evidence="5 7" id="KW-0472">Membrane</keyword>
<evidence type="ECO:0000313" key="8">
    <source>
        <dbReference type="EMBL" id="MBU3842042.1"/>
    </source>
</evidence>
<sequence length="374" mass="40957">MVLEVENKIKKFLINNMVPIFMIIVIVASIPISGLSMEYIIQEIILRLSRNLFLVLSLLIPIIAGMGLNFGIVLGAMAGQLALIFITDWQIVGLQGFFLAIIVSLPLGALMGLIGGVVLNRAKGREMITSMILGFFINGVYQLIVLYGMGKVIPITDTSILLSRGYGIRNAIDLKNIRRALDDGIVLHIGNFSIPILTMLAVVLFCLFIVWFRKTKLGQDMRAIGQDLEVSKSAGIAADRTRVIAIVISTMLAAIGQIIFLQNIGTMNTYNSHEQIGMFSIAALLIGGASVAKASIPNALSGVILFHAMFILAPRAGKELIGSAQIGEYFRVFVSYGIIALVLIMHQWRREKEKAEERRKALEIAQNNSKGEDK</sequence>
<feature type="transmembrane region" description="Helical" evidence="7">
    <location>
        <begin position="243"/>
        <end position="264"/>
    </location>
</feature>
<dbReference type="Proteomes" id="UP000724657">
    <property type="component" value="Unassembled WGS sequence"/>
</dbReference>
<feature type="transmembrane region" description="Helical" evidence="7">
    <location>
        <begin position="20"/>
        <end position="41"/>
    </location>
</feature>
<name>A0A9E2KX10_9FUSO</name>
<keyword evidence="4 7" id="KW-1133">Transmembrane helix</keyword>
<gene>
    <name evidence="8" type="ORF">IAA47_03530</name>
</gene>
<comment type="caution">
    <text evidence="8">The sequence shown here is derived from an EMBL/GenBank/DDBJ whole genome shotgun (WGS) entry which is preliminary data.</text>
</comment>
<feature type="transmembrane region" description="Helical" evidence="7">
    <location>
        <begin position="53"/>
        <end position="86"/>
    </location>
</feature>
<evidence type="ECO:0000256" key="2">
    <source>
        <dbReference type="ARBA" id="ARBA00022475"/>
    </source>
</evidence>
<evidence type="ECO:0000256" key="3">
    <source>
        <dbReference type="ARBA" id="ARBA00022692"/>
    </source>
</evidence>
<feature type="transmembrane region" description="Helical" evidence="7">
    <location>
        <begin position="192"/>
        <end position="212"/>
    </location>
</feature>
<dbReference type="PANTHER" id="PTHR32196:SF15">
    <property type="entry name" value="SUGAR ABC TRANSPORTER PERMEASE PROTEIN"/>
    <property type="match status" value="1"/>
</dbReference>
<reference evidence="8" key="2">
    <citation type="submission" date="2021-04" db="EMBL/GenBank/DDBJ databases">
        <authorList>
            <person name="Gilroy R."/>
        </authorList>
    </citation>
    <scope>NUCLEOTIDE SEQUENCE</scope>
    <source>
        <strain evidence="8">A6-441</strain>
    </source>
</reference>
<protein>
    <submittedName>
        <fullName evidence="8">ABC transporter permease</fullName>
    </submittedName>
</protein>
<dbReference type="InterPro" id="IPR001851">
    <property type="entry name" value="ABC_transp_permease"/>
</dbReference>
<evidence type="ECO:0000256" key="4">
    <source>
        <dbReference type="ARBA" id="ARBA00022989"/>
    </source>
</evidence>
<dbReference type="GO" id="GO:0005886">
    <property type="term" value="C:plasma membrane"/>
    <property type="evidence" value="ECO:0007669"/>
    <property type="project" value="UniProtKB-SubCell"/>
</dbReference>
<feature type="transmembrane region" description="Helical" evidence="7">
    <location>
        <begin position="98"/>
        <end position="119"/>
    </location>
</feature>
<keyword evidence="6" id="KW-0175">Coiled coil</keyword>
<dbReference type="Pfam" id="PF02653">
    <property type="entry name" value="BPD_transp_2"/>
    <property type="match status" value="1"/>
</dbReference>
<dbReference type="CDD" id="cd06574">
    <property type="entry name" value="TM_PBP1_branched-chain-AA_like"/>
    <property type="match status" value="1"/>
</dbReference>
<feature type="transmembrane region" description="Helical" evidence="7">
    <location>
        <begin position="276"/>
        <end position="292"/>
    </location>
</feature>